<dbReference type="EMBL" id="JBBNAE010000010">
    <property type="protein sequence ID" value="KAK9091308.1"/>
    <property type="molecule type" value="Genomic_DNA"/>
</dbReference>
<gene>
    <name evidence="2" type="ORF">Sjap_024485</name>
</gene>
<evidence type="ECO:0000256" key="1">
    <source>
        <dbReference type="SAM" id="MobiDB-lite"/>
    </source>
</evidence>
<sequence length="319" mass="35164">MAATTMELPVISFEAEIINRFESNPSLMSRLLLQISDEIFRVSSLWTLGALLLAFLATVFRRRSSSSSSYSSDITSPPASADSDPDDVSSVSSSSDDEEEVEISSDSDCLISDDVDSVRRPERRSRKFRLSRRRSGSEGRFSWSDFVNGKSVVKTWDGLGLGLGLGFESSSGLISSLWDLDREEEEITASSRYDSGRASRFPATGAPSPAVVVSAGIDERRNNIGLKVWDSRLGRRNPAIFAEWEPRRRKSSPAGVVEVRDMRNVAAPLEELTESDLETWWDADAVIVNGDSDVCRLDRSRCGGSVVSRCRNAVLSYLL</sequence>
<dbReference type="PANTHER" id="PTHR36715">
    <property type="entry name" value="BNAANNG41370D PROTEIN"/>
    <property type="match status" value="1"/>
</dbReference>
<proteinExistence type="predicted"/>
<name>A0AAP0EIU4_9MAGN</name>
<feature type="region of interest" description="Disordered" evidence="1">
    <location>
        <begin position="66"/>
        <end position="105"/>
    </location>
</feature>
<dbReference type="AlphaFoldDB" id="A0AAP0EIU4"/>
<feature type="compositionally biased region" description="Low complexity" evidence="1">
    <location>
        <begin position="66"/>
        <end position="94"/>
    </location>
</feature>
<dbReference type="Proteomes" id="UP001417504">
    <property type="component" value="Unassembled WGS sequence"/>
</dbReference>
<keyword evidence="3" id="KW-1185">Reference proteome</keyword>
<evidence type="ECO:0000313" key="2">
    <source>
        <dbReference type="EMBL" id="KAK9091308.1"/>
    </source>
</evidence>
<organism evidence="2 3">
    <name type="scientific">Stephania japonica</name>
    <dbReference type="NCBI Taxonomy" id="461633"/>
    <lineage>
        <taxon>Eukaryota</taxon>
        <taxon>Viridiplantae</taxon>
        <taxon>Streptophyta</taxon>
        <taxon>Embryophyta</taxon>
        <taxon>Tracheophyta</taxon>
        <taxon>Spermatophyta</taxon>
        <taxon>Magnoliopsida</taxon>
        <taxon>Ranunculales</taxon>
        <taxon>Menispermaceae</taxon>
        <taxon>Menispermoideae</taxon>
        <taxon>Cissampelideae</taxon>
        <taxon>Stephania</taxon>
    </lineage>
</organism>
<dbReference type="PANTHER" id="PTHR36715:SF1">
    <property type="entry name" value="PROTEIN, PUTATIVE-RELATED"/>
    <property type="match status" value="1"/>
</dbReference>
<accession>A0AAP0EIU4</accession>
<comment type="caution">
    <text evidence="2">The sequence shown here is derived from an EMBL/GenBank/DDBJ whole genome shotgun (WGS) entry which is preliminary data.</text>
</comment>
<reference evidence="2 3" key="1">
    <citation type="submission" date="2024-01" db="EMBL/GenBank/DDBJ databases">
        <title>Genome assemblies of Stephania.</title>
        <authorList>
            <person name="Yang L."/>
        </authorList>
    </citation>
    <scope>NUCLEOTIDE SEQUENCE [LARGE SCALE GENOMIC DNA]</scope>
    <source>
        <strain evidence="2">QJT</strain>
        <tissue evidence="2">Leaf</tissue>
    </source>
</reference>
<protein>
    <submittedName>
        <fullName evidence="2">Uncharacterized protein</fullName>
    </submittedName>
</protein>
<evidence type="ECO:0000313" key="3">
    <source>
        <dbReference type="Proteomes" id="UP001417504"/>
    </source>
</evidence>
<feature type="compositionally biased region" description="Acidic residues" evidence="1">
    <location>
        <begin position="95"/>
        <end position="105"/>
    </location>
</feature>